<dbReference type="Proteomes" id="UP001056132">
    <property type="component" value="Chromosome 2"/>
</dbReference>
<gene>
    <name evidence="1" type="ORF">FGG12_14635</name>
    <name evidence="2" type="ORF">M5D45_20615</name>
</gene>
<dbReference type="InterPro" id="IPR007711">
    <property type="entry name" value="HigB-1"/>
</dbReference>
<dbReference type="RefSeq" id="WP_144198400.1">
    <property type="nucleotide sequence ID" value="NZ_CAJPVH010000020.1"/>
</dbReference>
<dbReference type="Proteomes" id="UP000318943">
    <property type="component" value="Unassembled WGS sequence"/>
</dbReference>
<reference evidence="2" key="2">
    <citation type="journal article" date="2022" name="Microbiol. Resour. Announc.">
        <title>Genome Sequence of Cupriavidus campinensis Strain G5, a Member of a Bacterial Consortium Capable of Polyethylene Degradation.</title>
        <authorList>
            <person name="Schneider B."/>
            <person name="Pfeiffer F."/>
            <person name="Dyall-Smith M."/>
            <person name="Kunte H.J."/>
        </authorList>
    </citation>
    <scope>NUCLEOTIDE SEQUENCE</scope>
    <source>
        <strain evidence="2">G5</strain>
    </source>
</reference>
<dbReference type="Gene3D" id="3.30.2310.20">
    <property type="entry name" value="RelE-like"/>
    <property type="match status" value="1"/>
</dbReference>
<dbReference type="Pfam" id="PF05015">
    <property type="entry name" value="HigB-like_toxin"/>
    <property type="match status" value="1"/>
</dbReference>
<dbReference type="EMBL" id="CP097331">
    <property type="protein sequence ID" value="URF07599.1"/>
    <property type="molecule type" value="Genomic_DNA"/>
</dbReference>
<protein>
    <submittedName>
        <fullName evidence="1">Peptidase</fullName>
    </submittedName>
    <submittedName>
        <fullName evidence="2">Type II toxin-antitoxin system RelE/ParE family toxin</fullName>
    </submittedName>
</protein>
<dbReference type="KEGG" id="ccam:M5D45_20615"/>
<name>A0AAE9I5D5_9BURK</name>
<evidence type="ECO:0000313" key="1">
    <source>
        <dbReference type="EMBL" id="TSP11778.1"/>
    </source>
</evidence>
<dbReference type="EMBL" id="VCIZ01000008">
    <property type="protein sequence ID" value="TSP11778.1"/>
    <property type="molecule type" value="Genomic_DNA"/>
</dbReference>
<dbReference type="AlphaFoldDB" id="A0AAE9I5D5"/>
<dbReference type="PANTHER" id="PTHR40266:SF2">
    <property type="entry name" value="TOXIN HIGB-1"/>
    <property type="match status" value="1"/>
</dbReference>
<reference evidence="1 3" key="1">
    <citation type="submission" date="2019-05" db="EMBL/GenBank/DDBJ databases">
        <title>Whole genome sequence analysis of Cupriavidus campinensis S14E4C strain.</title>
        <authorList>
            <person name="Abbaszade G."/>
            <person name="Szabo A."/>
            <person name="Toumi M."/>
            <person name="Toth E."/>
        </authorList>
    </citation>
    <scope>NUCLEOTIDE SEQUENCE [LARGE SCALE GENOMIC DNA]</scope>
    <source>
        <strain evidence="1 3">S14E4C</strain>
    </source>
</reference>
<sequence length="92" mass="10868">MIKSFAHPGLRRFFETGSKAGIQPHHAERLRRQLFVLDHAKRPEDLGLPGWRLHRLSGTLVDHWSVHVDHCWRLTFRFDGDDAIVVNYQDYH</sequence>
<organism evidence="2 4">
    <name type="scientific">Cupriavidus campinensis</name>
    <dbReference type="NCBI Taxonomy" id="151783"/>
    <lineage>
        <taxon>Bacteria</taxon>
        <taxon>Pseudomonadati</taxon>
        <taxon>Pseudomonadota</taxon>
        <taxon>Betaproteobacteria</taxon>
        <taxon>Burkholderiales</taxon>
        <taxon>Burkholderiaceae</taxon>
        <taxon>Cupriavidus</taxon>
    </lineage>
</organism>
<reference evidence="2" key="3">
    <citation type="submission" date="2022-05" db="EMBL/GenBank/DDBJ databases">
        <authorList>
            <person name="Kunte H.-J."/>
        </authorList>
    </citation>
    <scope>NUCLEOTIDE SEQUENCE</scope>
    <source>
        <strain evidence="2">G5</strain>
    </source>
</reference>
<dbReference type="PANTHER" id="PTHR40266">
    <property type="entry name" value="TOXIN HIGB-1"/>
    <property type="match status" value="1"/>
</dbReference>
<proteinExistence type="predicted"/>
<dbReference type="InterPro" id="IPR035093">
    <property type="entry name" value="RelE/ParE_toxin_dom_sf"/>
</dbReference>
<evidence type="ECO:0000313" key="3">
    <source>
        <dbReference type="Proteomes" id="UP000318943"/>
    </source>
</evidence>
<dbReference type="SUPFAM" id="SSF143011">
    <property type="entry name" value="RelE-like"/>
    <property type="match status" value="1"/>
</dbReference>
<evidence type="ECO:0000313" key="2">
    <source>
        <dbReference type="EMBL" id="URF07599.1"/>
    </source>
</evidence>
<evidence type="ECO:0000313" key="4">
    <source>
        <dbReference type="Proteomes" id="UP001056132"/>
    </source>
</evidence>
<keyword evidence="3" id="KW-1185">Reference proteome</keyword>
<accession>A0AAE9I5D5</accession>